<protein>
    <submittedName>
        <fullName evidence="1">Uncharacterized protein</fullName>
    </submittedName>
</protein>
<sequence>MGFLLLHATPCNFMHSYDFILCSQFYEFAYPPHASAADIDDDVYHYIEDLFLVLFLIDETLQIPNSHLSMGSLVVSDYQLANVEIGLLKGFVNDRKTLFAHPFQKGQFVRVCMSLDTLLDQIRTTLEAIPPETLFSE</sequence>
<comment type="caution">
    <text evidence="1">The sequence shown here is derived from an EMBL/GenBank/DDBJ whole genome shotgun (WGS) entry which is preliminary data.</text>
</comment>
<accession>A0A9X2AD14</accession>
<dbReference type="Proteomes" id="UP001139263">
    <property type="component" value="Unassembled WGS sequence"/>
</dbReference>
<organism evidence="1 2">
    <name type="scientific">Sulfoacidibacillus ferrooxidans</name>
    <dbReference type="NCBI Taxonomy" id="2005001"/>
    <lineage>
        <taxon>Bacteria</taxon>
        <taxon>Bacillati</taxon>
        <taxon>Bacillota</taxon>
        <taxon>Bacilli</taxon>
        <taxon>Bacillales</taxon>
        <taxon>Alicyclobacillaceae</taxon>
        <taxon>Sulfoacidibacillus</taxon>
    </lineage>
</organism>
<proteinExistence type="predicted"/>
<keyword evidence="2" id="KW-1185">Reference proteome</keyword>
<dbReference type="EMBL" id="JALBUF010000025">
    <property type="protein sequence ID" value="MCI0184763.1"/>
    <property type="molecule type" value="Genomic_DNA"/>
</dbReference>
<gene>
    <name evidence="1" type="ORF">MM817_03060</name>
</gene>
<evidence type="ECO:0000313" key="2">
    <source>
        <dbReference type="Proteomes" id="UP001139263"/>
    </source>
</evidence>
<dbReference type="AlphaFoldDB" id="A0A9X2AD14"/>
<name>A0A9X2AD14_9BACL</name>
<evidence type="ECO:0000313" key="1">
    <source>
        <dbReference type="EMBL" id="MCI0184763.1"/>
    </source>
</evidence>
<reference evidence="1" key="1">
    <citation type="submission" date="2022-03" db="EMBL/GenBank/DDBJ databases">
        <title>Draft Genome Sequence of Firmicute Strain S0AB, a Heterotrophic Iron/Sulfur-Oxidizing Extreme Acidophile.</title>
        <authorList>
            <person name="Vergara E."/>
            <person name="Pakostova E."/>
            <person name="Johnson D.B."/>
            <person name="Holmes D.S."/>
        </authorList>
    </citation>
    <scope>NUCLEOTIDE SEQUENCE</scope>
    <source>
        <strain evidence="1">S0AB</strain>
    </source>
</reference>